<keyword evidence="1" id="KW-1133">Transmembrane helix</keyword>
<accession>A0A1G9UGM6</accession>
<protein>
    <recommendedName>
        <fullName evidence="4">ABC-2 family transporter protein</fullName>
    </recommendedName>
</protein>
<dbReference type="AlphaFoldDB" id="A0A1G9UGM6"/>
<feature type="transmembrane region" description="Helical" evidence="1">
    <location>
        <begin position="243"/>
        <end position="266"/>
    </location>
</feature>
<keyword evidence="1" id="KW-0472">Membrane</keyword>
<gene>
    <name evidence="2" type="ORF">SAMN05192576_0431</name>
</gene>
<feature type="transmembrane region" description="Helical" evidence="1">
    <location>
        <begin position="124"/>
        <end position="148"/>
    </location>
</feature>
<evidence type="ECO:0000313" key="2">
    <source>
        <dbReference type="EMBL" id="SDM59110.1"/>
    </source>
</evidence>
<evidence type="ECO:0008006" key="4">
    <source>
        <dbReference type="Google" id="ProtNLM"/>
    </source>
</evidence>
<keyword evidence="3" id="KW-1185">Reference proteome</keyword>
<evidence type="ECO:0000313" key="3">
    <source>
        <dbReference type="Proteomes" id="UP000199004"/>
    </source>
</evidence>
<feature type="transmembrane region" description="Helical" evidence="1">
    <location>
        <begin position="168"/>
        <end position="187"/>
    </location>
</feature>
<feature type="transmembrane region" description="Helical" evidence="1">
    <location>
        <begin position="77"/>
        <end position="97"/>
    </location>
</feature>
<reference evidence="2 3" key="1">
    <citation type="submission" date="2016-10" db="EMBL/GenBank/DDBJ databases">
        <authorList>
            <person name="de Groot N.N."/>
        </authorList>
    </citation>
    <scope>NUCLEOTIDE SEQUENCE [LARGE SCALE GENOMIC DNA]</scope>
    <source>
        <strain evidence="2 3">CGMCC 1.11147</strain>
    </source>
</reference>
<feature type="transmembrane region" description="Helical" evidence="1">
    <location>
        <begin position="194"/>
        <end position="213"/>
    </location>
</feature>
<dbReference type="STRING" id="1005944.SAMN05192576_0431"/>
<dbReference type="Proteomes" id="UP000199004">
    <property type="component" value="Unassembled WGS sequence"/>
</dbReference>
<proteinExistence type="predicted"/>
<organism evidence="2 3">
    <name type="scientific">Nocardioides szechwanensis</name>
    <dbReference type="NCBI Taxonomy" id="1005944"/>
    <lineage>
        <taxon>Bacteria</taxon>
        <taxon>Bacillati</taxon>
        <taxon>Actinomycetota</taxon>
        <taxon>Actinomycetes</taxon>
        <taxon>Propionibacteriales</taxon>
        <taxon>Nocardioidaceae</taxon>
        <taxon>Nocardioides</taxon>
    </lineage>
</organism>
<keyword evidence="1" id="KW-0812">Transmembrane</keyword>
<evidence type="ECO:0000256" key="1">
    <source>
        <dbReference type="SAM" id="Phobius"/>
    </source>
</evidence>
<feature type="transmembrane region" description="Helical" evidence="1">
    <location>
        <begin position="46"/>
        <end position="65"/>
    </location>
</feature>
<name>A0A1G9UGM6_9ACTN</name>
<sequence length="272" mass="28990">MSAVTIETTTAVDRPADTARPVHAPIPLARVAGVELRKMFDTRSGFWLMASIGITALLATGAVILFAPNDELTYETFATAIGFPIAVILPMVAILAVTGEWSQRTGLTTFTLVPHRERVITAKLLVAVGVGVVSMFVAGVIGALGNILGTAITGTDTIWNVSAVEFSYIILANVLGMLIGFMLGVLIRNSPGAIVGYFVYSFLLPTLSLLLASSQQWFEDIQLWIDFNFAQGALFEGEMSGEAWAQLATAGTLWLVIPLAVGLGLVMRSEVK</sequence>
<dbReference type="OrthoDB" id="3822725at2"/>
<dbReference type="RefSeq" id="WP_091021482.1">
    <property type="nucleotide sequence ID" value="NZ_BKAE01000005.1"/>
</dbReference>
<dbReference type="EMBL" id="FNIC01000001">
    <property type="protein sequence ID" value="SDM59110.1"/>
    <property type="molecule type" value="Genomic_DNA"/>
</dbReference>